<reference evidence="2" key="3">
    <citation type="submission" date="2020-06" db="EMBL/GenBank/DDBJ databases">
        <title>Helianthus annuus Genome sequencing and assembly Release 2.</title>
        <authorList>
            <person name="Gouzy J."/>
            <person name="Langlade N."/>
            <person name="Munos S."/>
        </authorList>
    </citation>
    <scope>NUCLEOTIDE SEQUENCE</scope>
    <source>
        <tissue evidence="2">Leaves</tissue>
    </source>
</reference>
<dbReference type="InterPro" id="IPR036047">
    <property type="entry name" value="F-box-like_dom_sf"/>
</dbReference>
<keyword evidence="4" id="KW-1185">Reference proteome</keyword>
<evidence type="ECO:0000313" key="4">
    <source>
        <dbReference type="Proteomes" id="UP000215914"/>
    </source>
</evidence>
<accession>A0A251UPK6</accession>
<dbReference type="NCBIfam" id="TIGR01640">
    <property type="entry name" value="F_box_assoc_1"/>
    <property type="match status" value="1"/>
</dbReference>
<dbReference type="Gramene" id="mRNA:HanXRQr2_Chr05g0213991">
    <property type="protein sequence ID" value="CDS:HanXRQr2_Chr05g0213991.1"/>
    <property type="gene ID" value="HanXRQr2_Chr05g0213991"/>
</dbReference>
<organism evidence="3 4">
    <name type="scientific">Helianthus annuus</name>
    <name type="common">Common sunflower</name>
    <dbReference type="NCBI Taxonomy" id="4232"/>
    <lineage>
        <taxon>Eukaryota</taxon>
        <taxon>Viridiplantae</taxon>
        <taxon>Streptophyta</taxon>
        <taxon>Embryophyta</taxon>
        <taxon>Tracheophyta</taxon>
        <taxon>Spermatophyta</taxon>
        <taxon>Magnoliopsida</taxon>
        <taxon>eudicotyledons</taxon>
        <taxon>Gunneridae</taxon>
        <taxon>Pentapetalae</taxon>
        <taxon>asterids</taxon>
        <taxon>campanulids</taxon>
        <taxon>Asterales</taxon>
        <taxon>Asteraceae</taxon>
        <taxon>Asteroideae</taxon>
        <taxon>Heliantheae alliance</taxon>
        <taxon>Heliantheae</taxon>
        <taxon>Helianthus</taxon>
    </lineage>
</organism>
<dbReference type="InterPro" id="IPR017451">
    <property type="entry name" value="F-box-assoc_interact_dom"/>
</dbReference>
<dbReference type="InterPro" id="IPR001810">
    <property type="entry name" value="F-box_dom"/>
</dbReference>
<sequence length="397" mass="46120">MKALEQQQEQSDDRLEQKARLSYPEEIIEEIFSRLPVKSILRFRSLSKPWLSIISGPRFTKLQITRATRTALFISACDRGNGDRHLFSGSLEDGSVTHLMTIGTPNCKEAEHLNGLVCFTYGDLFYDNNITLVLNPSTHKFFKLPDRVSDNYIASNLFGFDESRNEHKVLNISQSFEDSDTIEIMIFSFSNYSWRKIDVDLPVNVSLNVSRHRWYYSGGSVCVNSTVHLMLRDPLEILAFYLRTEKFCVVKIPLDAVPQDTLHPCTRFIKINGLLGIVSHDRVEESNEMHIWILQDYEKRVWIKETIRFPGSWIKMGRPFPLDSGNTDEIMFSPSVLSEDLFEVPIYDMKSRCFKSIQLTLDRQFVWPEAVELEEIKCYVESLIPLQNQQNDTYLRF</sequence>
<dbReference type="InParanoid" id="A0A251UPK6"/>
<dbReference type="CDD" id="cd22157">
    <property type="entry name" value="F-box_AtFBW1-like"/>
    <property type="match status" value="1"/>
</dbReference>
<dbReference type="PROSITE" id="PS50181">
    <property type="entry name" value="FBOX"/>
    <property type="match status" value="1"/>
</dbReference>
<feature type="domain" description="F-box" evidence="1">
    <location>
        <begin position="17"/>
        <end position="62"/>
    </location>
</feature>
<dbReference type="EMBL" id="CM007894">
    <property type="protein sequence ID" value="OTG25330.1"/>
    <property type="molecule type" value="Genomic_DNA"/>
</dbReference>
<dbReference type="SMART" id="SM00256">
    <property type="entry name" value="FBOX"/>
    <property type="match status" value="1"/>
</dbReference>
<protein>
    <submittedName>
        <fullName evidence="2 3">F-box domain-containing protein</fullName>
    </submittedName>
</protein>
<evidence type="ECO:0000313" key="2">
    <source>
        <dbReference type="EMBL" id="KAF5805823.1"/>
    </source>
</evidence>
<name>A0A251UPK6_HELAN</name>
<dbReference type="SUPFAM" id="SSF81383">
    <property type="entry name" value="F-box domain"/>
    <property type="match status" value="1"/>
</dbReference>
<dbReference type="PANTHER" id="PTHR31111">
    <property type="entry name" value="BNAA05G37150D PROTEIN-RELATED"/>
    <property type="match status" value="1"/>
</dbReference>
<dbReference type="EMBL" id="MNCJ02000320">
    <property type="protein sequence ID" value="KAF5805823.1"/>
    <property type="molecule type" value="Genomic_DNA"/>
</dbReference>
<dbReference type="AlphaFoldDB" id="A0A251UPK6"/>
<dbReference type="Proteomes" id="UP000215914">
    <property type="component" value="Chromosome 5"/>
</dbReference>
<dbReference type="OrthoDB" id="687122at2759"/>
<dbReference type="OMA" id="ARCCCIS"/>
<reference evidence="3" key="2">
    <citation type="submission" date="2017-02" db="EMBL/GenBank/DDBJ databases">
        <title>Sunflower complete genome.</title>
        <authorList>
            <person name="Langlade N."/>
            <person name="Munos S."/>
        </authorList>
    </citation>
    <scope>NUCLEOTIDE SEQUENCE [LARGE SCALE GENOMIC DNA]</scope>
    <source>
        <tissue evidence="3">Leaves</tissue>
    </source>
</reference>
<dbReference type="InterPro" id="IPR013187">
    <property type="entry name" value="F-box-assoc_dom_typ3"/>
</dbReference>
<dbReference type="Gene3D" id="1.20.1280.50">
    <property type="match status" value="1"/>
</dbReference>
<evidence type="ECO:0000259" key="1">
    <source>
        <dbReference type="PROSITE" id="PS50181"/>
    </source>
</evidence>
<gene>
    <name evidence="3" type="ORF">HannXRQ_Chr05g0146491</name>
    <name evidence="2" type="ORF">HanXRQr2_Chr05g0213991</name>
</gene>
<dbReference type="PANTHER" id="PTHR31111:SF125">
    <property type="entry name" value="F-BOX PROTEIN CPR30-LIKE"/>
    <property type="match status" value="1"/>
</dbReference>
<reference evidence="2 4" key="1">
    <citation type="journal article" date="2017" name="Nature">
        <title>The sunflower genome provides insights into oil metabolism, flowering and Asterid evolution.</title>
        <authorList>
            <person name="Badouin H."/>
            <person name="Gouzy J."/>
            <person name="Grassa C.J."/>
            <person name="Murat F."/>
            <person name="Staton S.E."/>
            <person name="Cottret L."/>
            <person name="Lelandais-Briere C."/>
            <person name="Owens G.L."/>
            <person name="Carrere S."/>
            <person name="Mayjonade B."/>
            <person name="Legrand L."/>
            <person name="Gill N."/>
            <person name="Kane N.C."/>
            <person name="Bowers J.E."/>
            <person name="Hubner S."/>
            <person name="Bellec A."/>
            <person name="Berard A."/>
            <person name="Berges H."/>
            <person name="Blanchet N."/>
            <person name="Boniface M.C."/>
            <person name="Brunel D."/>
            <person name="Catrice O."/>
            <person name="Chaidir N."/>
            <person name="Claudel C."/>
            <person name="Donnadieu C."/>
            <person name="Faraut T."/>
            <person name="Fievet G."/>
            <person name="Helmstetter N."/>
            <person name="King M."/>
            <person name="Knapp S.J."/>
            <person name="Lai Z."/>
            <person name="Le Paslier M.C."/>
            <person name="Lippi Y."/>
            <person name="Lorenzon L."/>
            <person name="Mandel J.R."/>
            <person name="Marage G."/>
            <person name="Marchand G."/>
            <person name="Marquand E."/>
            <person name="Bret-Mestries E."/>
            <person name="Morien E."/>
            <person name="Nambeesan S."/>
            <person name="Nguyen T."/>
            <person name="Pegot-Espagnet P."/>
            <person name="Pouilly N."/>
            <person name="Raftis F."/>
            <person name="Sallet E."/>
            <person name="Schiex T."/>
            <person name="Thomas J."/>
            <person name="Vandecasteele C."/>
            <person name="Vares D."/>
            <person name="Vear F."/>
            <person name="Vautrin S."/>
            <person name="Crespi M."/>
            <person name="Mangin B."/>
            <person name="Burke J.M."/>
            <person name="Salse J."/>
            <person name="Munos S."/>
            <person name="Vincourt P."/>
            <person name="Rieseberg L.H."/>
            <person name="Langlade N.B."/>
        </authorList>
    </citation>
    <scope>NUCLEOTIDE SEQUENCE [LARGE SCALE GENOMIC DNA]</scope>
    <source>
        <strain evidence="4">cv. SF193</strain>
        <tissue evidence="2">Leaves</tissue>
    </source>
</reference>
<evidence type="ECO:0000313" key="3">
    <source>
        <dbReference type="EMBL" id="OTG25330.1"/>
    </source>
</evidence>
<dbReference type="Pfam" id="PF00646">
    <property type="entry name" value="F-box"/>
    <property type="match status" value="1"/>
</dbReference>
<dbReference type="Pfam" id="PF08268">
    <property type="entry name" value="FBA_3"/>
    <property type="match status" value="1"/>
</dbReference>
<proteinExistence type="predicted"/>